<dbReference type="Gene3D" id="2.160.10.10">
    <property type="entry name" value="Hexapeptide repeat proteins"/>
    <property type="match status" value="1"/>
</dbReference>
<evidence type="ECO:0000256" key="1">
    <source>
        <dbReference type="ARBA" id="ARBA00007274"/>
    </source>
</evidence>
<protein>
    <recommendedName>
        <fullName evidence="4">Serine acetyltransferase</fullName>
        <ecNumber evidence="4">2.3.1.30</ecNumber>
    </recommendedName>
</protein>
<evidence type="ECO:0000256" key="3">
    <source>
        <dbReference type="ARBA" id="ARBA00023315"/>
    </source>
</evidence>
<dbReference type="RefSeq" id="WP_248878880.1">
    <property type="nucleotide sequence ID" value="NZ_CP081350.1"/>
</dbReference>
<name>A0ABV2RUS2_BRAJP</name>
<dbReference type="InterPro" id="IPR045304">
    <property type="entry name" value="LbH_SAT"/>
</dbReference>
<dbReference type="EMBL" id="JBEPTQ010000002">
    <property type="protein sequence ID" value="MET4719994.1"/>
    <property type="molecule type" value="Genomic_DNA"/>
</dbReference>
<dbReference type="GO" id="GO:0009001">
    <property type="term" value="F:serine O-acetyltransferase activity"/>
    <property type="evidence" value="ECO:0007669"/>
    <property type="project" value="UniProtKB-EC"/>
</dbReference>
<gene>
    <name evidence="5" type="ORF">ABIF63_004100</name>
</gene>
<dbReference type="Pfam" id="PF00132">
    <property type="entry name" value="Hexapep"/>
    <property type="match status" value="1"/>
</dbReference>
<dbReference type="PIRSF" id="PIRSF000441">
    <property type="entry name" value="CysE"/>
    <property type="match status" value="1"/>
</dbReference>
<proteinExistence type="inferred from homology"/>
<dbReference type="InterPro" id="IPR001451">
    <property type="entry name" value="Hexapep"/>
</dbReference>
<dbReference type="InterPro" id="IPR005881">
    <property type="entry name" value="Ser_O-AcTrfase"/>
</dbReference>
<comment type="caution">
    <text evidence="5">The sequence shown here is derived from an EMBL/GenBank/DDBJ whole genome shotgun (WGS) entry which is preliminary data.</text>
</comment>
<organism evidence="5 6">
    <name type="scientific">Bradyrhizobium japonicum</name>
    <dbReference type="NCBI Taxonomy" id="375"/>
    <lineage>
        <taxon>Bacteria</taxon>
        <taxon>Pseudomonadati</taxon>
        <taxon>Pseudomonadota</taxon>
        <taxon>Alphaproteobacteria</taxon>
        <taxon>Hyphomicrobiales</taxon>
        <taxon>Nitrobacteraceae</taxon>
        <taxon>Bradyrhizobium</taxon>
    </lineage>
</organism>
<dbReference type="SUPFAM" id="SSF51161">
    <property type="entry name" value="Trimeric LpxA-like enzymes"/>
    <property type="match status" value="1"/>
</dbReference>
<comment type="catalytic activity">
    <reaction evidence="4">
        <text>L-serine + acetyl-CoA = O-acetyl-L-serine + CoA</text>
        <dbReference type="Rhea" id="RHEA:24560"/>
        <dbReference type="ChEBI" id="CHEBI:33384"/>
        <dbReference type="ChEBI" id="CHEBI:57287"/>
        <dbReference type="ChEBI" id="CHEBI:57288"/>
        <dbReference type="ChEBI" id="CHEBI:58340"/>
        <dbReference type="EC" id="2.3.1.30"/>
    </reaction>
</comment>
<evidence type="ECO:0000313" key="5">
    <source>
        <dbReference type="EMBL" id="MET4719994.1"/>
    </source>
</evidence>
<evidence type="ECO:0000256" key="4">
    <source>
        <dbReference type="PIRNR" id="PIRNR000441"/>
    </source>
</evidence>
<dbReference type="Proteomes" id="UP001549291">
    <property type="component" value="Unassembled WGS sequence"/>
</dbReference>
<dbReference type="EC" id="2.3.1.30" evidence="4"/>
<dbReference type="InterPro" id="IPR011004">
    <property type="entry name" value="Trimer_LpxA-like_sf"/>
</dbReference>
<dbReference type="PANTHER" id="PTHR42811">
    <property type="entry name" value="SERINE ACETYLTRANSFERASE"/>
    <property type="match status" value="1"/>
</dbReference>
<evidence type="ECO:0000313" key="6">
    <source>
        <dbReference type="Proteomes" id="UP001549291"/>
    </source>
</evidence>
<comment type="similarity">
    <text evidence="1 4">Belongs to the transferase hexapeptide repeat family.</text>
</comment>
<accession>A0ABV2RUS2</accession>
<keyword evidence="3 4" id="KW-0012">Acyltransferase</keyword>
<dbReference type="CDD" id="cd03354">
    <property type="entry name" value="LbH_SAT"/>
    <property type="match status" value="1"/>
</dbReference>
<keyword evidence="6" id="KW-1185">Reference proteome</keyword>
<reference evidence="5 6" key="1">
    <citation type="submission" date="2024-06" db="EMBL/GenBank/DDBJ databases">
        <title>Genomic Encyclopedia of Type Strains, Phase V (KMG-V): Genome sequencing to study the core and pangenomes of soil and plant-associated prokaryotes.</title>
        <authorList>
            <person name="Whitman W."/>
        </authorList>
    </citation>
    <scope>NUCLEOTIDE SEQUENCE [LARGE SCALE GENOMIC DNA]</scope>
    <source>
        <strain evidence="5 6">USDA 160</strain>
    </source>
</reference>
<sequence>MSYLEPGVRALLDADWQRLMIAMGKPSRNRKWTDAFSPRFAHIVLIRWAHAFHSAGWRRLGKLTSLLNFGLFGMEIPSSLKIGPGLIIPHTNGIILGAARIGANVTIYQQVTLGAKMADWDYDLAQRPVVEDGATIAAGAKVLGPVVLGSRCVVGANAVVVSDVNPGAVVGGVPARVLSSER</sequence>
<keyword evidence="2 4" id="KW-0808">Transferase</keyword>
<evidence type="ECO:0000256" key="2">
    <source>
        <dbReference type="ARBA" id="ARBA00022679"/>
    </source>
</evidence>